<name>A0ABQ5SXJ4_9ACTN</name>
<organism evidence="1 2">
    <name type="scientific">Nocardioides luteus</name>
    <dbReference type="NCBI Taxonomy" id="1844"/>
    <lineage>
        <taxon>Bacteria</taxon>
        <taxon>Bacillati</taxon>
        <taxon>Actinomycetota</taxon>
        <taxon>Actinomycetes</taxon>
        <taxon>Propionibacteriales</taxon>
        <taxon>Nocardioidaceae</taxon>
        <taxon>Nocardioides</taxon>
    </lineage>
</organism>
<evidence type="ECO:0000313" key="1">
    <source>
        <dbReference type="EMBL" id="GLJ68907.1"/>
    </source>
</evidence>
<sequence length="104" mass="11194">MEVQLVSGEHCLSDLGHGVVGDLVDVEPAREQVGLRVKRNRCAASLVAVWWPSGSASTIFRIADASAEPSPKICSARPEPAVRRARASSWFRPVSSVRNPGSKE</sequence>
<comment type="caution">
    <text evidence="1">The sequence shown here is derived from an EMBL/GenBank/DDBJ whole genome shotgun (WGS) entry which is preliminary data.</text>
</comment>
<gene>
    <name evidence="1" type="ORF">GCM10017579_29430</name>
</gene>
<accession>A0ABQ5SXJ4</accession>
<reference evidence="1" key="2">
    <citation type="submission" date="2023-01" db="EMBL/GenBank/DDBJ databases">
        <authorList>
            <person name="Sun Q."/>
            <person name="Evtushenko L."/>
        </authorList>
    </citation>
    <scope>NUCLEOTIDE SEQUENCE</scope>
    <source>
        <strain evidence="1">VKM Ac-1246</strain>
    </source>
</reference>
<reference evidence="1" key="1">
    <citation type="journal article" date="2014" name="Int. J. Syst. Evol. Microbiol.">
        <title>Complete genome of a new Firmicutes species belonging to the dominant human colonic microbiota ('Ruminococcus bicirculans') reveals two chromosomes and a selective capacity to utilize plant glucans.</title>
        <authorList>
            <consortium name="NISC Comparative Sequencing Program"/>
            <person name="Wegmann U."/>
            <person name="Louis P."/>
            <person name="Goesmann A."/>
            <person name="Henrissat B."/>
            <person name="Duncan S.H."/>
            <person name="Flint H.J."/>
        </authorList>
    </citation>
    <scope>NUCLEOTIDE SEQUENCE</scope>
    <source>
        <strain evidence="1">VKM Ac-1246</strain>
    </source>
</reference>
<evidence type="ECO:0000313" key="2">
    <source>
        <dbReference type="Proteomes" id="UP001142292"/>
    </source>
</evidence>
<protein>
    <submittedName>
        <fullName evidence="1">Uncharacterized protein</fullName>
    </submittedName>
</protein>
<keyword evidence="2" id="KW-1185">Reference proteome</keyword>
<dbReference type="Proteomes" id="UP001142292">
    <property type="component" value="Unassembled WGS sequence"/>
</dbReference>
<dbReference type="EMBL" id="BSEL01000005">
    <property type="protein sequence ID" value="GLJ68907.1"/>
    <property type="molecule type" value="Genomic_DNA"/>
</dbReference>
<proteinExistence type="predicted"/>